<evidence type="ECO:0000256" key="3">
    <source>
        <dbReference type="ARBA" id="ARBA00023163"/>
    </source>
</evidence>
<dbReference type="InterPro" id="IPR036388">
    <property type="entry name" value="WH-like_DNA-bd_sf"/>
</dbReference>
<dbReference type="PROSITE" id="PS50949">
    <property type="entry name" value="HTH_GNTR"/>
    <property type="match status" value="1"/>
</dbReference>
<dbReference type="InterPro" id="IPR008920">
    <property type="entry name" value="TF_FadR/GntR_C"/>
</dbReference>
<proteinExistence type="predicted"/>
<protein>
    <submittedName>
        <fullName evidence="5">GntR family transcriptional regulator</fullName>
    </submittedName>
</protein>
<dbReference type="SUPFAM" id="SSF46785">
    <property type="entry name" value="Winged helix' DNA-binding domain"/>
    <property type="match status" value="1"/>
</dbReference>
<keyword evidence="6" id="KW-1185">Reference proteome</keyword>
<keyword evidence="1" id="KW-0805">Transcription regulation</keyword>
<dbReference type="Proteomes" id="UP001320898">
    <property type="component" value="Unassembled WGS sequence"/>
</dbReference>
<evidence type="ECO:0000256" key="1">
    <source>
        <dbReference type="ARBA" id="ARBA00023015"/>
    </source>
</evidence>
<dbReference type="EMBL" id="JALIDZ010000009">
    <property type="protein sequence ID" value="MCT8973998.1"/>
    <property type="molecule type" value="Genomic_DNA"/>
</dbReference>
<dbReference type="InterPro" id="IPR036390">
    <property type="entry name" value="WH_DNA-bd_sf"/>
</dbReference>
<gene>
    <name evidence="5" type="ORF">MUB46_19190</name>
</gene>
<dbReference type="AlphaFoldDB" id="A0AAW5R1Z9"/>
<accession>A0AAW5R1Z9</accession>
<dbReference type="Gene3D" id="1.20.120.530">
    <property type="entry name" value="GntR ligand-binding domain-like"/>
    <property type="match status" value="1"/>
</dbReference>
<dbReference type="PANTHER" id="PTHR43537:SF50">
    <property type="entry name" value="TRANSCRIPTIONAL REGULATORY PROTEIN"/>
    <property type="match status" value="1"/>
</dbReference>
<evidence type="ECO:0000313" key="5">
    <source>
        <dbReference type="EMBL" id="MCT8973998.1"/>
    </source>
</evidence>
<dbReference type="Pfam" id="PF07729">
    <property type="entry name" value="FCD"/>
    <property type="match status" value="1"/>
</dbReference>
<comment type="caution">
    <text evidence="5">The sequence shown here is derived from an EMBL/GenBank/DDBJ whole genome shotgun (WGS) entry which is preliminary data.</text>
</comment>
<organism evidence="5 6">
    <name type="scientific">Microbaculum marinisediminis</name>
    <dbReference type="NCBI Taxonomy" id="2931392"/>
    <lineage>
        <taxon>Bacteria</taxon>
        <taxon>Pseudomonadati</taxon>
        <taxon>Pseudomonadota</taxon>
        <taxon>Alphaproteobacteria</taxon>
        <taxon>Hyphomicrobiales</taxon>
        <taxon>Tepidamorphaceae</taxon>
        <taxon>Microbaculum</taxon>
    </lineage>
</organism>
<dbReference type="PANTHER" id="PTHR43537">
    <property type="entry name" value="TRANSCRIPTIONAL REGULATOR, GNTR FAMILY"/>
    <property type="match status" value="1"/>
</dbReference>
<dbReference type="Pfam" id="PF00392">
    <property type="entry name" value="GntR"/>
    <property type="match status" value="1"/>
</dbReference>
<dbReference type="PRINTS" id="PR00035">
    <property type="entry name" value="HTHGNTR"/>
</dbReference>
<name>A0AAW5R1Z9_9HYPH</name>
<dbReference type="GO" id="GO:0003700">
    <property type="term" value="F:DNA-binding transcription factor activity"/>
    <property type="evidence" value="ECO:0007669"/>
    <property type="project" value="InterPro"/>
</dbReference>
<reference evidence="5 6" key="1">
    <citation type="submission" date="2022-04" db="EMBL/GenBank/DDBJ databases">
        <authorList>
            <person name="Ye Y.-Q."/>
            <person name="Du Z.-J."/>
        </authorList>
    </citation>
    <scope>NUCLEOTIDE SEQUENCE [LARGE SCALE GENOMIC DNA]</scope>
    <source>
        <strain evidence="5 6">A6E488</strain>
    </source>
</reference>
<dbReference type="InterPro" id="IPR011711">
    <property type="entry name" value="GntR_C"/>
</dbReference>
<dbReference type="SMART" id="SM00345">
    <property type="entry name" value="HTH_GNTR"/>
    <property type="match status" value="1"/>
</dbReference>
<dbReference type="SMART" id="SM00895">
    <property type="entry name" value="FCD"/>
    <property type="match status" value="1"/>
</dbReference>
<dbReference type="Gene3D" id="1.10.10.10">
    <property type="entry name" value="Winged helix-like DNA-binding domain superfamily/Winged helix DNA-binding domain"/>
    <property type="match status" value="1"/>
</dbReference>
<keyword evidence="2" id="KW-0238">DNA-binding</keyword>
<dbReference type="InterPro" id="IPR000524">
    <property type="entry name" value="Tscrpt_reg_HTH_GntR"/>
</dbReference>
<evidence type="ECO:0000256" key="2">
    <source>
        <dbReference type="ARBA" id="ARBA00023125"/>
    </source>
</evidence>
<sequence length="233" mass="25933">MFANDQTEPLIRPALAVELVDRIRALIMEGELRPGDKVPEKALTVRFGVSRTPVREALKVLASEGYVRLIPNRGAVVAEVTLAEIEEVFPVIAALEGAAGELAARHATDKEIAAIRRLNDKMHAAFESGDRPAYFDLNQEIHSAILAAARNPTLRQQHQMVAHRVRRARYQANLTPERWTEAVLEHDSIVEALEARSAERLGRLMKTHLEHKLNALRRAITADETFSGGNCRS</sequence>
<feature type="domain" description="HTH gntR-type" evidence="4">
    <location>
        <begin position="13"/>
        <end position="80"/>
    </location>
</feature>
<evidence type="ECO:0000313" key="6">
    <source>
        <dbReference type="Proteomes" id="UP001320898"/>
    </source>
</evidence>
<keyword evidence="3" id="KW-0804">Transcription</keyword>
<dbReference type="CDD" id="cd07377">
    <property type="entry name" value="WHTH_GntR"/>
    <property type="match status" value="1"/>
</dbReference>
<evidence type="ECO:0000259" key="4">
    <source>
        <dbReference type="PROSITE" id="PS50949"/>
    </source>
</evidence>
<dbReference type="RefSeq" id="WP_261617577.1">
    <property type="nucleotide sequence ID" value="NZ_JALIDZ010000009.1"/>
</dbReference>
<dbReference type="GO" id="GO:0003677">
    <property type="term" value="F:DNA binding"/>
    <property type="evidence" value="ECO:0007669"/>
    <property type="project" value="UniProtKB-KW"/>
</dbReference>
<dbReference type="SUPFAM" id="SSF48008">
    <property type="entry name" value="GntR ligand-binding domain-like"/>
    <property type="match status" value="1"/>
</dbReference>